<reference evidence="5 7" key="4">
    <citation type="journal article" date="2013" name="Nature">
        <title>The zebrafish reference genome sequence and its relationship to the human genome.</title>
        <authorList>
            <consortium name="Genome Reference Consortium Zebrafish"/>
            <person name="Howe K."/>
            <person name="Clark M.D."/>
            <person name="Torroja C.F."/>
            <person name="Torrance J."/>
            <person name="Berthelot C."/>
            <person name="Muffato M."/>
            <person name="Collins J.E."/>
            <person name="Humphray S."/>
            <person name="McLaren K."/>
            <person name="Matthews L."/>
            <person name="McLaren S."/>
            <person name="Sealy I."/>
            <person name="Caccamo M."/>
            <person name="Churcher C."/>
            <person name="Scott C."/>
            <person name="Barrett J.C."/>
            <person name="Koch R."/>
            <person name="Rauch G.J."/>
            <person name="White S."/>
            <person name="Chow W."/>
            <person name="Kilian B."/>
            <person name="Quintais L.T."/>
            <person name="Guerra-Assuncao J.A."/>
            <person name="Zhou Y."/>
            <person name="Gu Y."/>
            <person name="Yen J."/>
            <person name="Vogel J.H."/>
            <person name="Eyre T."/>
            <person name="Redmond S."/>
            <person name="Banerjee R."/>
            <person name="Chi J."/>
            <person name="Fu B."/>
            <person name="Langley E."/>
            <person name="Maguire S.F."/>
            <person name="Laird G.K."/>
            <person name="Lloyd D."/>
            <person name="Kenyon E."/>
            <person name="Donaldson S."/>
            <person name="Sehra H."/>
            <person name="Almeida-King J."/>
            <person name="Loveland J."/>
            <person name="Trevanion S."/>
            <person name="Jones M."/>
            <person name="Quail M."/>
            <person name="Willey D."/>
            <person name="Hunt A."/>
            <person name="Burton J."/>
            <person name="Sims S."/>
            <person name="McLay K."/>
            <person name="Plumb B."/>
            <person name="Davis J."/>
            <person name="Clee C."/>
            <person name="Oliver K."/>
            <person name="Clark R."/>
            <person name="Riddle C."/>
            <person name="Elliot D."/>
            <person name="Eliott D."/>
            <person name="Threadgold G."/>
            <person name="Harden G."/>
            <person name="Ware D."/>
            <person name="Begum S."/>
            <person name="Mortimore B."/>
            <person name="Mortimer B."/>
            <person name="Kerry G."/>
            <person name="Heath P."/>
            <person name="Phillimore B."/>
            <person name="Tracey A."/>
            <person name="Corby N."/>
            <person name="Dunn M."/>
            <person name="Johnson C."/>
            <person name="Wood J."/>
            <person name="Clark S."/>
            <person name="Pelan S."/>
            <person name="Griffiths G."/>
            <person name="Smith M."/>
            <person name="Glithero R."/>
            <person name="Howden P."/>
            <person name="Barker N."/>
            <person name="Lloyd C."/>
            <person name="Stevens C."/>
            <person name="Harley J."/>
            <person name="Holt K."/>
            <person name="Panagiotidis G."/>
            <person name="Lovell J."/>
            <person name="Beasley H."/>
            <person name="Henderson C."/>
            <person name="Gordon D."/>
            <person name="Auger K."/>
            <person name="Wright D."/>
            <person name="Collins J."/>
            <person name="Raisen C."/>
            <person name="Dyer L."/>
            <person name="Leung K."/>
            <person name="Robertson L."/>
            <person name="Ambridge K."/>
            <person name="Leongamornlert D."/>
            <person name="McGuire S."/>
            <person name="Gilderthorp R."/>
            <person name="Griffiths C."/>
            <person name="Manthravadi D."/>
            <person name="Nichol S."/>
            <person name="Barker G."/>
            <person name="Whitehead S."/>
            <person name="Kay M."/>
            <person name="Brown J."/>
            <person name="Murnane C."/>
            <person name="Gray E."/>
            <person name="Humphries M."/>
            <person name="Sycamore N."/>
            <person name="Barker D."/>
            <person name="Saunders D."/>
            <person name="Wallis J."/>
            <person name="Babbage A."/>
            <person name="Hammond S."/>
            <person name="Mashreghi-Mohammadi M."/>
            <person name="Barr L."/>
            <person name="Martin S."/>
            <person name="Wray P."/>
            <person name="Ellington A."/>
            <person name="Matthews N."/>
            <person name="Ellwood M."/>
            <person name="Woodmansey R."/>
            <person name="Clark G."/>
            <person name="Cooper J."/>
            <person name="Cooper J."/>
            <person name="Tromans A."/>
            <person name="Grafham D."/>
            <person name="Skuce C."/>
            <person name="Pandian R."/>
            <person name="Andrews R."/>
            <person name="Harrison E."/>
            <person name="Kimberley A."/>
            <person name="Garnett J."/>
            <person name="Fosker N."/>
            <person name="Hall R."/>
            <person name="Garner P."/>
            <person name="Kelly D."/>
            <person name="Bird C."/>
            <person name="Palmer S."/>
            <person name="Gehring I."/>
            <person name="Berger A."/>
            <person name="Dooley C.M."/>
            <person name="Ersan-Urun Z."/>
            <person name="Eser C."/>
            <person name="Geiger H."/>
            <person name="Geisler M."/>
            <person name="Karotki L."/>
            <person name="Kirn A."/>
            <person name="Konantz J."/>
            <person name="Konantz M."/>
            <person name="Oberlander M."/>
            <person name="Rudolph-Geiger S."/>
            <person name="Teucke M."/>
            <person name="Lanz C."/>
            <person name="Raddatz G."/>
            <person name="Osoegawa K."/>
            <person name="Zhu B."/>
            <person name="Rapp A."/>
            <person name="Widaa S."/>
            <person name="Langford C."/>
            <person name="Yang F."/>
            <person name="Schuster S.C."/>
            <person name="Carter N.P."/>
            <person name="Harrow J."/>
            <person name="Ning Z."/>
            <person name="Herrero J."/>
            <person name="Searle S.M."/>
            <person name="Enright A."/>
            <person name="Geisler R."/>
            <person name="Plasterk R.H."/>
            <person name="Lee C."/>
            <person name="Westerfield M."/>
            <person name="de Jong P.J."/>
            <person name="Zon L.I."/>
            <person name="Postlethwait J.H."/>
            <person name="Nusslein-Volhard C."/>
            <person name="Hubbard T.J."/>
            <person name="Roest Crollius H."/>
            <person name="Rogers J."/>
            <person name="Stemple D.L."/>
        </authorList>
    </citation>
    <scope>NUCLEOTIDE SEQUENCE [LARGE SCALE GENOMIC DNA]</scope>
    <source>
        <strain evidence="5">Tuebingen</strain>
    </source>
</reference>
<evidence type="ECO:0000256" key="2">
    <source>
        <dbReference type="SAM" id="SignalP"/>
    </source>
</evidence>
<evidence type="ECO:0000313" key="4">
    <source>
        <dbReference type="EMBL" id="AAI35064.1"/>
    </source>
</evidence>
<dbReference type="Bgee" id="ENSDARG00000113572">
    <property type="expression patterns" value="Expressed in zone of skin and 14 other cell types or tissues"/>
</dbReference>
<keyword evidence="1" id="KW-0812">Transmembrane</keyword>
<feature type="transmembrane region" description="Helical" evidence="1">
    <location>
        <begin position="230"/>
        <end position="250"/>
    </location>
</feature>
<dbReference type="InterPro" id="IPR013783">
    <property type="entry name" value="Ig-like_fold"/>
</dbReference>
<dbReference type="HOGENOM" id="CLU_066452_1_0_1"/>
<dbReference type="SMR" id="Q1LXF9"/>
<feature type="signal peptide" evidence="2">
    <location>
        <begin position="1"/>
        <end position="23"/>
    </location>
</feature>
<dbReference type="Ensembl" id="ENSDART00000186680.1">
    <property type="protein sequence ID" value="ENSDARP00000146670.1"/>
    <property type="gene ID" value="ENSDARG00000113572.1"/>
</dbReference>
<dbReference type="EMBL" id="BC135063">
    <property type="protein sequence ID" value="AAI35064.1"/>
    <property type="molecule type" value="mRNA"/>
</dbReference>
<dbReference type="PANTHER" id="PTHR21063:SF4">
    <property type="entry name" value="CD48 ANTIGEN-RELATED"/>
    <property type="match status" value="1"/>
</dbReference>
<dbReference type="OrthoDB" id="8741746at2759"/>
<dbReference type="RefSeq" id="XP_009294378.1">
    <property type="nucleotide sequence ID" value="XM_009296103.4"/>
</dbReference>
<evidence type="ECO:0000313" key="5">
    <source>
        <dbReference type="Ensembl" id="ENSDARP00000107704"/>
    </source>
</evidence>
<keyword evidence="7" id="KW-1185">Reference proteome</keyword>
<reference evidence="6" key="5">
    <citation type="submission" date="2018-04" db="UniProtKB">
        <authorList>
            <consortium name="Ensembl"/>
        </authorList>
    </citation>
    <scope>IDENTIFICATION</scope>
    <source>
        <strain evidence="5">Tuebingen</strain>
    </source>
</reference>
<dbReference type="PROSITE" id="PS50835">
    <property type="entry name" value="IG_LIKE"/>
    <property type="match status" value="1"/>
</dbReference>
<keyword evidence="1" id="KW-1133">Transmembrane helix</keyword>
<dbReference type="SUPFAM" id="SSF48726">
    <property type="entry name" value="Immunoglobulin"/>
    <property type="match status" value="2"/>
</dbReference>
<evidence type="ECO:0000313" key="11">
    <source>
        <dbReference type="ZFIN" id="ZDB-GENE-050208-328"/>
    </source>
</evidence>
<evidence type="ECO:0000259" key="3">
    <source>
        <dbReference type="PROSITE" id="PS50835"/>
    </source>
</evidence>
<dbReference type="eggNOG" id="ENOG502S5D2">
    <property type="taxonomic scope" value="Eukaryota"/>
</dbReference>
<feature type="chain" id="PRO_5035034473" evidence="2 8">
    <location>
        <begin position="24"/>
        <end position="251"/>
    </location>
</feature>
<reference evidence="8 9" key="6">
    <citation type="submission" date="2025-04" db="UniProtKB">
        <authorList>
            <consortium name="RefSeq"/>
        </authorList>
    </citation>
    <scope>IDENTIFICATION</scope>
    <source>
        <strain evidence="8 9">Tuebingen</strain>
    </source>
</reference>
<evidence type="ECO:0000313" key="7">
    <source>
        <dbReference type="Proteomes" id="UP000000437"/>
    </source>
</evidence>
<evidence type="ECO:0000313" key="8">
    <source>
        <dbReference type="RefSeq" id="NP_001037810.1"/>
    </source>
</evidence>
<sequence>MLKIIISKSTLCLFLTLIYGVFGATDEFKSVSVTGGDSVTLNTDVTEVQKTDQILWMFGPDEIRIAEIYKQSIDMFDSNEIFGDRLKMDSRTGSLTITDIRNEHSGLYKLNFIGNRNSIKRFNVTVYAPLPVPVISNIHSNSSSSDSRCSVLCSVLNVSAVSLSWYKGNSVLSSISVSDLSISLSLPLELEYQDTNTYSCLVNNSITNRTTQLDISQLCQRNKETSHAAIFHPGFISALVLPGLAAAVYFL</sequence>
<proteinExistence type="evidence at transcript level"/>
<evidence type="ECO:0000313" key="10">
    <source>
        <dbReference type="RefSeq" id="XP_009294378.1"/>
    </source>
</evidence>
<dbReference type="AlphaFoldDB" id="Q1LXF9"/>
<evidence type="ECO:0000313" key="6">
    <source>
        <dbReference type="Ensembl" id="ENSDARP00000146670"/>
    </source>
</evidence>
<reference evidence="4" key="1">
    <citation type="submission" date="2007-03" db="EMBL/GenBank/DDBJ databases">
        <authorList>
            <consortium name="NIH - Zebrafish Gene Collection (ZGC) project"/>
        </authorList>
    </citation>
    <scope>NUCLEOTIDE SEQUENCE [LARGE SCALE MRNA]</scope>
    <source>
        <tissue evidence="4">Eye</tissue>
    </source>
</reference>
<keyword evidence="2 8" id="KW-0732">Signal</keyword>
<name>Q1LXF9_DANRE</name>
<dbReference type="PANTHER" id="PTHR21063">
    <property type="entry name" value="LFA-3"/>
    <property type="match status" value="1"/>
</dbReference>
<dbReference type="InterPro" id="IPR007110">
    <property type="entry name" value="Ig-like_dom"/>
</dbReference>
<organism evidence="4">
    <name type="scientific">Danio rerio</name>
    <name type="common">Zebrafish</name>
    <name type="synonym">Brachydanio rerio</name>
    <dbReference type="NCBI Taxonomy" id="7955"/>
    <lineage>
        <taxon>Eukaryota</taxon>
        <taxon>Metazoa</taxon>
        <taxon>Chordata</taxon>
        <taxon>Craniata</taxon>
        <taxon>Vertebrata</taxon>
        <taxon>Euteleostomi</taxon>
        <taxon>Actinopterygii</taxon>
        <taxon>Neopterygii</taxon>
        <taxon>Teleostei</taxon>
        <taxon>Ostariophysi</taxon>
        <taxon>Cypriniformes</taxon>
        <taxon>Danionidae</taxon>
        <taxon>Danioninae</taxon>
        <taxon>Danio</taxon>
    </lineage>
</organism>
<dbReference type="FunFam" id="2.60.40.10:FF:002431">
    <property type="entry name" value="Si:ch211-222k6.3"/>
    <property type="match status" value="1"/>
</dbReference>
<reference evidence="8" key="3">
    <citation type="journal article" date="2010" name="Mol. Cell. Proteomics">
        <title>The impact of gene expression regulation on evolution of extracellular signaling pathways.</title>
        <authorList>
            <person name="Charoensawan V."/>
            <person name="Adryan B."/>
            <person name="Martin S."/>
            <person name="Sollner C."/>
            <person name="Thisse B."/>
            <person name="Thisse C."/>
            <person name="Wright G.J."/>
            <person name="Teichmann S.A."/>
        </authorList>
    </citation>
    <scope>NUCLEOTIDE SEQUENCE</scope>
    <source>
        <strain evidence="8">Tuebingen</strain>
    </source>
</reference>
<dbReference type="PaxDb" id="7955-ENSDARP00000107704"/>
<dbReference type="AGR" id="ZFIN:ZDB-GENE-050208-328"/>
<dbReference type="OMA" id="WPIYLAV"/>
<evidence type="ECO:0000256" key="1">
    <source>
        <dbReference type="SAM" id="Phobius"/>
    </source>
</evidence>
<protein>
    <submittedName>
        <fullName evidence="4 5 9 10">Si:dkey-102c8.3</fullName>
    </submittedName>
    <submittedName>
        <fullName evidence="8">Si:dkey-102c8.3 precursor</fullName>
    </submittedName>
</protein>
<keyword evidence="1" id="KW-0472">Membrane</keyword>
<dbReference type="RefSeq" id="NP_001037810.1">
    <property type="nucleotide sequence ID" value="NM_001044345.2"/>
</dbReference>
<dbReference type="ZFIN" id="ZDB-GENE-050208-328">
    <property type="gene designation" value="si:dkey-102c8.3"/>
</dbReference>
<dbReference type="Proteomes" id="UP000000437">
    <property type="component" value="Chromosome 22"/>
</dbReference>
<dbReference type="InterPro" id="IPR036179">
    <property type="entry name" value="Ig-like_dom_sf"/>
</dbReference>
<dbReference type="Gene3D" id="2.60.40.10">
    <property type="entry name" value="Immunoglobulins"/>
    <property type="match status" value="2"/>
</dbReference>
<dbReference type="GeneID" id="556374"/>
<reference evidence="8" key="2">
    <citation type="journal article" date="2008" name="Genome Res.">
        <title>Large-scale screening for novel low-affinity extracellular protein interactions.</title>
        <authorList>
            <person name="Bushell K.M."/>
            <person name="Sollner C."/>
            <person name="Schuster-Boeckler B."/>
            <person name="Bateman A."/>
            <person name="Wright G.J."/>
        </authorList>
    </citation>
    <scope>NUCLEOTIDE SEQUENCE</scope>
    <source>
        <strain evidence="8">Tuebingen</strain>
    </source>
</reference>
<dbReference type="EMBL" id="BX324213">
    <property type="status" value="NOT_ANNOTATED_CDS"/>
    <property type="molecule type" value="Genomic_DNA"/>
</dbReference>
<dbReference type="CDD" id="cd00096">
    <property type="entry name" value="Ig"/>
    <property type="match status" value="1"/>
</dbReference>
<feature type="domain" description="Ig-like" evidence="3">
    <location>
        <begin position="133"/>
        <end position="216"/>
    </location>
</feature>
<dbReference type="RefSeq" id="XP_005174015.1">
    <property type="nucleotide sequence ID" value="XM_005173958.5"/>
</dbReference>
<dbReference type="GeneTree" id="ENSGT01050000244806"/>
<dbReference type="Ensembl" id="ENSDART00000130292.3">
    <property type="protein sequence ID" value="ENSDARP00000107704.2"/>
    <property type="gene ID" value="ENSDARG00000113572.1"/>
</dbReference>
<evidence type="ECO:0000313" key="9">
    <source>
        <dbReference type="RefSeq" id="XP_005174015.1"/>
    </source>
</evidence>
<accession>A0A2R8Q0M8</accession>
<dbReference type="KEGG" id="dre:556374"/>
<gene>
    <name evidence="5 8 9 10 11" type="primary">si:dkey-102c8.3</name>
    <name evidence="8 9 10" type="synonym">sc:d0220</name>
</gene>
<accession>Q1LXF9</accession>